<dbReference type="OrthoDB" id="2161379at2759"/>
<evidence type="ECO:0000313" key="3">
    <source>
        <dbReference type="Proteomes" id="UP000284842"/>
    </source>
</evidence>
<dbReference type="STRING" id="181874.A0A409V9B0"/>
<dbReference type="EMBL" id="NHTK01006127">
    <property type="protein sequence ID" value="PPQ63258.1"/>
    <property type="molecule type" value="Genomic_DNA"/>
</dbReference>
<dbReference type="InterPro" id="IPR042453">
    <property type="entry name" value="WDR53"/>
</dbReference>
<organism evidence="2 3">
    <name type="scientific">Panaeolus cyanescens</name>
    <dbReference type="NCBI Taxonomy" id="181874"/>
    <lineage>
        <taxon>Eukaryota</taxon>
        <taxon>Fungi</taxon>
        <taxon>Dikarya</taxon>
        <taxon>Basidiomycota</taxon>
        <taxon>Agaricomycotina</taxon>
        <taxon>Agaricomycetes</taxon>
        <taxon>Agaricomycetidae</taxon>
        <taxon>Agaricales</taxon>
        <taxon>Agaricineae</taxon>
        <taxon>Galeropsidaceae</taxon>
        <taxon>Panaeolus</taxon>
    </lineage>
</organism>
<dbReference type="SMART" id="SM00320">
    <property type="entry name" value="WD40"/>
    <property type="match status" value="2"/>
</dbReference>
<protein>
    <recommendedName>
        <fullName evidence="4">Anaphase-promoting complex subunit 4 WD40 domain-containing protein</fullName>
    </recommendedName>
</protein>
<dbReference type="Gene3D" id="2.130.10.10">
    <property type="entry name" value="YVTN repeat-like/Quinoprotein amine dehydrogenase"/>
    <property type="match status" value="2"/>
</dbReference>
<dbReference type="PANTHER" id="PTHR44666">
    <property type="entry name" value="WD REPEAT-CONTAINING PROTEIN 53"/>
    <property type="match status" value="1"/>
</dbReference>
<dbReference type="InterPro" id="IPR015943">
    <property type="entry name" value="WD40/YVTN_repeat-like_dom_sf"/>
</dbReference>
<name>A0A409V9B0_9AGAR</name>
<dbReference type="InParanoid" id="A0A409V9B0"/>
<dbReference type="Proteomes" id="UP000284842">
    <property type="component" value="Unassembled WGS sequence"/>
</dbReference>
<keyword evidence="3" id="KW-1185">Reference proteome</keyword>
<dbReference type="Pfam" id="PF00400">
    <property type="entry name" value="WD40"/>
    <property type="match status" value="1"/>
</dbReference>
<dbReference type="InterPro" id="IPR036322">
    <property type="entry name" value="WD40_repeat_dom_sf"/>
</dbReference>
<feature type="region of interest" description="Disordered" evidence="1">
    <location>
        <begin position="250"/>
        <end position="276"/>
    </location>
</feature>
<dbReference type="PANTHER" id="PTHR44666:SF1">
    <property type="entry name" value="WD REPEAT-CONTAINING PROTEIN 53"/>
    <property type="match status" value="1"/>
</dbReference>
<reference evidence="2 3" key="1">
    <citation type="journal article" date="2018" name="Evol. Lett.">
        <title>Horizontal gene cluster transfer increased hallucinogenic mushroom diversity.</title>
        <authorList>
            <person name="Reynolds H.T."/>
            <person name="Vijayakumar V."/>
            <person name="Gluck-Thaler E."/>
            <person name="Korotkin H.B."/>
            <person name="Matheny P.B."/>
            <person name="Slot J.C."/>
        </authorList>
    </citation>
    <scope>NUCLEOTIDE SEQUENCE [LARGE SCALE GENOMIC DNA]</scope>
    <source>
        <strain evidence="2 3">2629</strain>
    </source>
</reference>
<dbReference type="SUPFAM" id="SSF50978">
    <property type="entry name" value="WD40 repeat-like"/>
    <property type="match status" value="1"/>
</dbReference>
<evidence type="ECO:0008006" key="4">
    <source>
        <dbReference type="Google" id="ProtNLM"/>
    </source>
</evidence>
<gene>
    <name evidence="2" type="ORF">CVT24_006783</name>
</gene>
<dbReference type="AlphaFoldDB" id="A0A409V9B0"/>
<comment type="caution">
    <text evidence="2">The sequence shown here is derived from an EMBL/GenBank/DDBJ whole genome shotgun (WGS) entry which is preliminary data.</text>
</comment>
<evidence type="ECO:0000256" key="1">
    <source>
        <dbReference type="SAM" id="MobiDB-lite"/>
    </source>
</evidence>
<accession>A0A409V9B0</accession>
<proteinExistence type="predicted"/>
<dbReference type="InterPro" id="IPR001680">
    <property type="entry name" value="WD40_rpt"/>
</dbReference>
<evidence type="ECO:0000313" key="2">
    <source>
        <dbReference type="EMBL" id="PPQ63258.1"/>
    </source>
</evidence>
<sequence length="369" mass="39577">MEPMKFVCSKVLTLPAHVSSLSLGHAGHLFAGSDDGSLRVYDLSSYKVLKAIKGVGSEISSIICTKRPGTELRDAWIAHGHQISHYRMDLPVMIQSPENALETIDVGEESDVLNEVSTIILLISGSRLNRFSKLSLNADKTHIAFSTDSGLVGIVDIATKNVSIMETKHESICGSVKFIPDRPRELVSGGYDMHLMHFDFVQGKTLSRRKLESPPTAEGMSLSPPFVMSVAVSSSGILAAGTADGNLLTSFGGERKQGDKGSKKKGKTWGGLEESQSQVRKVAEGPIVALSFSDSCTLTMSTLLGKITRYSLDSGEESGLQQMWQGEAGSLSKVNAISVDDKRIILGGFSKDGKGVIEIWKQEVASAST</sequence>